<keyword evidence="2" id="KW-1003">Cell membrane</keyword>
<dbReference type="GO" id="GO:0005886">
    <property type="term" value="C:plasma membrane"/>
    <property type="evidence" value="ECO:0007669"/>
    <property type="project" value="UniProtKB-SubCell"/>
</dbReference>
<evidence type="ECO:0000313" key="8">
    <source>
        <dbReference type="Proteomes" id="UP000177698"/>
    </source>
</evidence>
<feature type="transmembrane region" description="Helical" evidence="6">
    <location>
        <begin position="156"/>
        <end position="174"/>
    </location>
</feature>
<evidence type="ECO:0000256" key="3">
    <source>
        <dbReference type="ARBA" id="ARBA00022692"/>
    </source>
</evidence>
<evidence type="ECO:0000256" key="1">
    <source>
        <dbReference type="ARBA" id="ARBA00004651"/>
    </source>
</evidence>
<feature type="transmembrane region" description="Helical" evidence="6">
    <location>
        <begin position="90"/>
        <end position="116"/>
    </location>
</feature>
<feature type="transmembrane region" description="Helical" evidence="6">
    <location>
        <begin position="51"/>
        <end position="69"/>
    </location>
</feature>
<evidence type="ECO:0000256" key="2">
    <source>
        <dbReference type="ARBA" id="ARBA00022475"/>
    </source>
</evidence>
<name>A0A1F7I9S9_9BACT</name>
<evidence type="ECO:0000256" key="4">
    <source>
        <dbReference type="ARBA" id="ARBA00022989"/>
    </source>
</evidence>
<dbReference type="AlphaFoldDB" id="A0A1F7I9S9"/>
<organism evidence="7 8">
    <name type="scientific">Candidatus Roizmanbacteria bacterium RIFCSPLOWO2_01_FULL_37_12</name>
    <dbReference type="NCBI Taxonomy" id="1802056"/>
    <lineage>
        <taxon>Bacteria</taxon>
        <taxon>Candidatus Roizmaniibacteriota</taxon>
    </lineage>
</organism>
<dbReference type="PANTHER" id="PTHR30294">
    <property type="entry name" value="MEMBRANE COMPONENT OF ABC TRANSPORTER YHHJ-RELATED"/>
    <property type="match status" value="1"/>
</dbReference>
<evidence type="ECO:0000313" key="7">
    <source>
        <dbReference type="EMBL" id="OGK40124.1"/>
    </source>
</evidence>
<keyword evidence="3 6" id="KW-0812">Transmembrane</keyword>
<dbReference type="EMBL" id="MGAG01000029">
    <property type="protein sequence ID" value="OGK40124.1"/>
    <property type="molecule type" value="Genomic_DNA"/>
</dbReference>
<dbReference type="STRING" id="1802056.A2954_00595"/>
<reference evidence="7 8" key="1">
    <citation type="journal article" date="2016" name="Nat. Commun.">
        <title>Thousands of microbial genomes shed light on interconnected biogeochemical processes in an aquifer system.</title>
        <authorList>
            <person name="Anantharaman K."/>
            <person name="Brown C.T."/>
            <person name="Hug L.A."/>
            <person name="Sharon I."/>
            <person name="Castelle C.J."/>
            <person name="Probst A.J."/>
            <person name="Thomas B.C."/>
            <person name="Singh A."/>
            <person name="Wilkins M.J."/>
            <person name="Karaoz U."/>
            <person name="Brodie E.L."/>
            <person name="Williams K.H."/>
            <person name="Hubbard S.S."/>
            <person name="Banfield J.F."/>
        </authorList>
    </citation>
    <scope>NUCLEOTIDE SEQUENCE [LARGE SCALE GENOMIC DNA]</scope>
</reference>
<dbReference type="InterPro" id="IPR051449">
    <property type="entry name" value="ABC-2_transporter_component"/>
</dbReference>
<evidence type="ECO:0000256" key="6">
    <source>
        <dbReference type="SAM" id="Phobius"/>
    </source>
</evidence>
<accession>A0A1F7I9S9</accession>
<protein>
    <recommendedName>
        <fullName evidence="9">ABC transporter</fullName>
    </recommendedName>
</protein>
<dbReference type="Proteomes" id="UP000177698">
    <property type="component" value="Unassembled WGS sequence"/>
</dbReference>
<keyword evidence="5 6" id="KW-0472">Membrane</keyword>
<proteinExistence type="predicted"/>
<dbReference type="GO" id="GO:0140359">
    <property type="term" value="F:ABC-type transporter activity"/>
    <property type="evidence" value="ECO:0007669"/>
    <property type="project" value="InterPro"/>
</dbReference>
<feature type="transmembrane region" description="Helical" evidence="6">
    <location>
        <begin position="128"/>
        <end position="149"/>
    </location>
</feature>
<keyword evidence="4 6" id="KW-1133">Transmembrane helix</keyword>
<comment type="subcellular location">
    <subcellularLocation>
        <location evidence="1">Cell membrane</location>
        <topology evidence="1">Multi-pass membrane protein</topology>
    </subcellularLocation>
</comment>
<gene>
    <name evidence="7" type="ORF">A2954_00595</name>
</gene>
<dbReference type="PANTHER" id="PTHR30294:SF29">
    <property type="entry name" value="MULTIDRUG ABC TRANSPORTER PERMEASE YBHS-RELATED"/>
    <property type="match status" value="1"/>
</dbReference>
<dbReference type="Pfam" id="PF12679">
    <property type="entry name" value="ABC2_membrane_2"/>
    <property type="match status" value="1"/>
</dbReference>
<evidence type="ECO:0000256" key="5">
    <source>
        <dbReference type="ARBA" id="ARBA00023136"/>
    </source>
</evidence>
<comment type="caution">
    <text evidence="7">The sequence shown here is derived from an EMBL/GenBank/DDBJ whole genome shotgun (WGS) entry which is preliminary data.</text>
</comment>
<feature type="transmembrane region" description="Helical" evidence="6">
    <location>
        <begin position="12"/>
        <end position="31"/>
    </location>
</feature>
<sequence length="233" mass="26302">MKNLYKKELNYYLDNPIGYIVVGLFAVFANFLFVKDIFVVGSVSMRPFFNFLPWLFIVFIPALTMRILSEEKRVNTIEILLTLPVSETQIVLAKFFALLTIACIGLALTVGLPISLALLTKVYLPEIIAGYIGGIFLASFSISLSMFFSSQTKNQVVAFLGSVLTIFFLLVLGTDFTANILPRTIHDFLIYFSPFNQLGNFIKGVIDLRSVFYFVSFTVMFLFLTVVDLEKRA</sequence>
<feature type="transmembrane region" description="Helical" evidence="6">
    <location>
        <begin position="211"/>
        <end position="229"/>
    </location>
</feature>
<evidence type="ECO:0008006" key="9">
    <source>
        <dbReference type="Google" id="ProtNLM"/>
    </source>
</evidence>